<name>A0A7R8W1A8_9CRUS</name>
<evidence type="ECO:0000256" key="8">
    <source>
        <dbReference type="ARBA" id="ARBA00052530"/>
    </source>
</evidence>
<evidence type="ECO:0000256" key="1">
    <source>
        <dbReference type="ARBA" id="ARBA00004141"/>
    </source>
</evidence>
<dbReference type="PANTHER" id="PTHR11011:SF116">
    <property type="entry name" value="FATTY ACYL-COA REDUCTASE CG5065-RELATED"/>
    <property type="match status" value="1"/>
</dbReference>
<evidence type="ECO:0000256" key="5">
    <source>
        <dbReference type="ARBA" id="ARBA00022989"/>
    </source>
</evidence>
<sequence>MPVKLESSSAESKGVSSTALQLSTVGLEMQEDLVGSSTGAAEEDLRNGLDGGTPIVNFYRGKHVLVTGATGFMGKVLVEKLLRSCSSIGKIYLLMRPKKRQDIFQRLKDMTDAQLFDELKATNRHLFDKLHPVQGDITMPNLGLSASDEALLCETVSVVFHSAATVKFDEALKTSVDMNVLGTRRLLVLAKKMKGLQSFVHVSTAYCNCNRSEVFEYIYPAPTDPDNLIHMTEWMDNNLLEEITPKLIGDRPNTYTYTKALAETLIFKESRSLPLAIVRPSIVTGAWKEPIPGWVDSLNGATGLFVGAGKGVLRSILCTAEKRADFVPVDVPINLMITVGWYTGTRRDGGKLLIYNCVSGERNPILWDEIQIWGNRILRQNPFNDAIWYPSGTFTSHYWLNNIQVFFLHLIPAHVIDLLSILVGKKPRMIRLHSRIAKAIRALEYFTTNEWQFFSKNVPHLLSQMDPRDAAIFDFDIKKIDWENYLEDYCMGTKLFVLKEDRDSIKKARNQLRRQVLKYCRILLHITLAVCLLRYYSHHMNVFKRIWFYLMSLVIRVHHFFVKDV</sequence>
<dbReference type="CDD" id="cd05236">
    <property type="entry name" value="FAR-N_SDR_e"/>
    <property type="match status" value="1"/>
</dbReference>
<keyword evidence="6 9" id="KW-0443">Lipid metabolism</keyword>
<gene>
    <name evidence="12" type="ORF">CTOB1V02_LOCUS966</name>
</gene>
<feature type="domain" description="Fatty acyl-CoA reductase C-terminal" evidence="10">
    <location>
        <begin position="408"/>
        <end position="500"/>
    </location>
</feature>
<reference evidence="12" key="1">
    <citation type="submission" date="2020-11" db="EMBL/GenBank/DDBJ databases">
        <authorList>
            <person name="Tran Van P."/>
        </authorList>
    </citation>
    <scope>NUCLEOTIDE SEQUENCE</scope>
</reference>
<dbReference type="SUPFAM" id="SSF51735">
    <property type="entry name" value="NAD(P)-binding Rossmann-fold domains"/>
    <property type="match status" value="1"/>
</dbReference>
<organism evidence="12">
    <name type="scientific">Cyprideis torosa</name>
    <dbReference type="NCBI Taxonomy" id="163714"/>
    <lineage>
        <taxon>Eukaryota</taxon>
        <taxon>Metazoa</taxon>
        <taxon>Ecdysozoa</taxon>
        <taxon>Arthropoda</taxon>
        <taxon>Crustacea</taxon>
        <taxon>Oligostraca</taxon>
        <taxon>Ostracoda</taxon>
        <taxon>Podocopa</taxon>
        <taxon>Podocopida</taxon>
        <taxon>Cytherocopina</taxon>
        <taxon>Cytheroidea</taxon>
        <taxon>Cytherideidae</taxon>
        <taxon>Cyprideis</taxon>
    </lineage>
</organism>
<dbReference type="Gene3D" id="3.40.50.720">
    <property type="entry name" value="NAD(P)-binding Rossmann-like Domain"/>
    <property type="match status" value="1"/>
</dbReference>
<dbReference type="FunFam" id="3.40.50.720:FF:000143">
    <property type="entry name" value="Fatty acyl-CoA reductase"/>
    <property type="match status" value="1"/>
</dbReference>
<dbReference type="PANTHER" id="PTHR11011">
    <property type="entry name" value="MALE STERILITY PROTEIN 2-RELATED"/>
    <property type="match status" value="1"/>
</dbReference>
<dbReference type="OrthoDB" id="429813at2759"/>
<accession>A0A7R8W1A8</accession>
<keyword evidence="3 9" id="KW-0444">Lipid biosynthesis</keyword>
<comment type="subcellular location">
    <subcellularLocation>
        <location evidence="1">Membrane</location>
        <topology evidence="1">Multi-pass membrane protein</topology>
    </subcellularLocation>
</comment>
<dbReference type="Pfam" id="PF03015">
    <property type="entry name" value="Sterile"/>
    <property type="match status" value="1"/>
</dbReference>
<dbReference type="GO" id="GO:0005777">
    <property type="term" value="C:peroxisome"/>
    <property type="evidence" value="ECO:0007669"/>
    <property type="project" value="TreeGrafter"/>
</dbReference>
<evidence type="ECO:0000256" key="7">
    <source>
        <dbReference type="ARBA" id="ARBA00023136"/>
    </source>
</evidence>
<comment type="similarity">
    <text evidence="2 9">Belongs to the fatty acyl-CoA reductase family.</text>
</comment>
<dbReference type="EMBL" id="OB660130">
    <property type="protein sequence ID" value="CAD7222970.1"/>
    <property type="molecule type" value="Genomic_DNA"/>
</dbReference>
<dbReference type="InterPro" id="IPR013120">
    <property type="entry name" value="FAR_NAD-bd"/>
</dbReference>
<dbReference type="GO" id="GO:0016020">
    <property type="term" value="C:membrane"/>
    <property type="evidence" value="ECO:0007669"/>
    <property type="project" value="UniProtKB-SubCell"/>
</dbReference>
<dbReference type="GO" id="GO:0102965">
    <property type="term" value="F:alcohol-forming long-chain fatty acyl-CoA reductase activity"/>
    <property type="evidence" value="ECO:0007669"/>
    <property type="project" value="UniProtKB-EC"/>
</dbReference>
<evidence type="ECO:0000256" key="9">
    <source>
        <dbReference type="RuleBase" id="RU363097"/>
    </source>
</evidence>
<dbReference type="InterPro" id="IPR033640">
    <property type="entry name" value="FAR_C"/>
</dbReference>
<dbReference type="EC" id="1.2.1.84" evidence="9"/>
<keyword evidence="9" id="KW-0560">Oxidoreductase</keyword>
<evidence type="ECO:0000259" key="11">
    <source>
        <dbReference type="Pfam" id="PF07993"/>
    </source>
</evidence>
<evidence type="ECO:0000256" key="3">
    <source>
        <dbReference type="ARBA" id="ARBA00022516"/>
    </source>
</evidence>
<keyword evidence="7" id="KW-0472">Membrane</keyword>
<dbReference type="InterPro" id="IPR026055">
    <property type="entry name" value="FAR"/>
</dbReference>
<comment type="function">
    <text evidence="9">Catalyzes the reduction of fatty acyl-CoA to fatty alcohols.</text>
</comment>
<evidence type="ECO:0000256" key="4">
    <source>
        <dbReference type="ARBA" id="ARBA00022692"/>
    </source>
</evidence>
<dbReference type="Pfam" id="PF07993">
    <property type="entry name" value="NAD_binding_4"/>
    <property type="match status" value="1"/>
</dbReference>
<evidence type="ECO:0000313" key="12">
    <source>
        <dbReference type="EMBL" id="CAD7222970.1"/>
    </source>
</evidence>
<keyword evidence="5" id="KW-1133">Transmembrane helix</keyword>
<evidence type="ECO:0000256" key="2">
    <source>
        <dbReference type="ARBA" id="ARBA00005928"/>
    </source>
</evidence>
<keyword evidence="4" id="KW-0812">Transmembrane</keyword>
<dbReference type="GO" id="GO:0080019">
    <property type="term" value="F:alcohol-forming very long-chain fatty acyl-CoA reductase activity"/>
    <property type="evidence" value="ECO:0007669"/>
    <property type="project" value="InterPro"/>
</dbReference>
<dbReference type="AlphaFoldDB" id="A0A7R8W1A8"/>
<evidence type="ECO:0000259" key="10">
    <source>
        <dbReference type="Pfam" id="PF03015"/>
    </source>
</evidence>
<dbReference type="CDD" id="cd09071">
    <property type="entry name" value="FAR_C"/>
    <property type="match status" value="1"/>
</dbReference>
<protein>
    <recommendedName>
        <fullName evidence="9">Fatty acyl-CoA reductase</fullName>
        <ecNumber evidence="9">1.2.1.84</ecNumber>
    </recommendedName>
</protein>
<proteinExistence type="inferred from homology"/>
<comment type="catalytic activity">
    <reaction evidence="8 9">
        <text>a long-chain fatty acyl-CoA + 2 NADPH + 2 H(+) = a long-chain primary fatty alcohol + 2 NADP(+) + CoA</text>
        <dbReference type="Rhea" id="RHEA:52716"/>
        <dbReference type="ChEBI" id="CHEBI:15378"/>
        <dbReference type="ChEBI" id="CHEBI:57287"/>
        <dbReference type="ChEBI" id="CHEBI:57783"/>
        <dbReference type="ChEBI" id="CHEBI:58349"/>
        <dbReference type="ChEBI" id="CHEBI:77396"/>
        <dbReference type="ChEBI" id="CHEBI:83139"/>
        <dbReference type="EC" id="1.2.1.84"/>
    </reaction>
</comment>
<feature type="domain" description="Thioester reductase (TE)" evidence="11">
    <location>
        <begin position="66"/>
        <end position="336"/>
    </location>
</feature>
<dbReference type="GO" id="GO:0035336">
    <property type="term" value="P:long-chain fatty-acyl-CoA metabolic process"/>
    <property type="evidence" value="ECO:0007669"/>
    <property type="project" value="TreeGrafter"/>
</dbReference>
<evidence type="ECO:0000256" key="6">
    <source>
        <dbReference type="ARBA" id="ARBA00023098"/>
    </source>
</evidence>
<dbReference type="InterPro" id="IPR036291">
    <property type="entry name" value="NAD(P)-bd_dom_sf"/>
</dbReference>
<keyword evidence="9" id="KW-0521">NADP</keyword>